<evidence type="ECO:0000313" key="2">
    <source>
        <dbReference type="Proteomes" id="UP000658225"/>
    </source>
</evidence>
<dbReference type="AlphaFoldDB" id="A0A927R7R1"/>
<name>A0A927R7R1_9BACL</name>
<dbReference type="RefSeq" id="WP_192599904.1">
    <property type="nucleotide sequence ID" value="NZ_JADBEL010000023.1"/>
</dbReference>
<dbReference type="EMBL" id="JADBEL010000023">
    <property type="protein sequence ID" value="MBE1556244.1"/>
    <property type="molecule type" value="Genomic_DNA"/>
</dbReference>
<accession>A0A927R7R1</accession>
<dbReference type="Proteomes" id="UP000658225">
    <property type="component" value="Unassembled WGS sequence"/>
</dbReference>
<reference evidence="1" key="1">
    <citation type="submission" date="2020-10" db="EMBL/GenBank/DDBJ databases">
        <title>Genomic Encyclopedia of Type Strains, Phase IV (KMG-IV): sequencing the most valuable type-strain genomes for metagenomic binning, comparative biology and taxonomic classification.</title>
        <authorList>
            <person name="Goeker M."/>
        </authorList>
    </citation>
    <scope>NUCLEOTIDE SEQUENCE</scope>
    <source>
        <strain evidence="1">DSM 13886</strain>
    </source>
</reference>
<proteinExistence type="predicted"/>
<gene>
    <name evidence="1" type="ORF">H4683_003367</name>
</gene>
<keyword evidence="2" id="KW-1185">Reference proteome</keyword>
<evidence type="ECO:0000313" key="1">
    <source>
        <dbReference type="EMBL" id="MBE1556244.1"/>
    </source>
</evidence>
<organism evidence="1 2">
    <name type="scientific">Sporosarcina limicola</name>
    <dbReference type="NCBI Taxonomy" id="34101"/>
    <lineage>
        <taxon>Bacteria</taxon>
        <taxon>Bacillati</taxon>
        <taxon>Bacillota</taxon>
        <taxon>Bacilli</taxon>
        <taxon>Bacillales</taxon>
        <taxon>Caryophanaceae</taxon>
        <taxon>Sporosarcina</taxon>
    </lineage>
</organism>
<comment type="caution">
    <text evidence="1">The sequence shown here is derived from an EMBL/GenBank/DDBJ whole genome shotgun (WGS) entry which is preliminary data.</text>
</comment>
<sequence length="86" mass="9725">MTNDGYFLTGERQERYIQVVLEAMKEIAPRAERAFAGSQDGEAVIGLDDSGDMIYIVHLDPQERQKIDEAVKKGTLKEYILKSNGY</sequence>
<protein>
    <submittedName>
        <fullName evidence="1">Uncharacterized protein</fullName>
    </submittedName>
</protein>